<dbReference type="KEGG" id="ptm:GSPATT00007408001"/>
<dbReference type="HOGENOM" id="CLU_1800196_0_0_1"/>
<name>A0CGQ1_PARTE</name>
<evidence type="ECO:0000256" key="1">
    <source>
        <dbReference type="ARBA" id="ARBA00006347"/>
    </source>
</evidence>
<feature type="domain" description="Thioredoxin" evidence="4">
    <location>
        <begin position="1"/>
        <end position="80"/>
    </location>
</feature>
<dbReference type="CDD" id="cd02961">
    <property type="entry name" value="PDI_a_family"/>
    <property type="match status" value="1"/>
</dbReference>
<keyword evidence="3" id="KW-1133">Transmembrane helix</keyword>
<evidence type="ECO:0000313" key="6">
    <source>
        <dbReference type="Proteomes" id="UP000000600"/>
    </source>
</evidence>
<dbReference type="GO" id="GO:0005737">
    <property type="term" value="C:cytoplasm"/>
    <property type="evidence" value="ECO:0007669"/>
    <property type="project" value="UniProtKB-ARBA"/>
</dbReference>
<dbReference type="InParanoid" id="A0CGQ1"/>
<dbReference type="PANTHER" id="PTHR45672">
    <property type="entry name" value="PROTEIN DISULFIDE-ISOMERASE C17H9.14C-RELATED"/>
    <property type="match status" value="1"/>
</dbReference>
<dbReference type="OrthoDB" id="72053at2759"/>
<dbReference type="InterPro" id="IPR013766">
    <property type="entry name" value="Thioredoxin_domain"/>
</dbReference>
<reference evidence="5 6" key="1">
    <citation type="journal article" date="2006" name="Nature">
        <title>Global trends of whole-genome duplications revealed by the ciliate Paramecium tetraurelia.</title>
        <authorList>
            <consortium name="Genoscope"/>
            <person name="Aury J.-M."/>
            <person name="Jaillon O."/>
            <person name="Duret L."/>
            <person name="Noel B."/>
            <person name="Jubin C."/>
            <person name="Porcel B.M."/>
            <person name="Segurens B."/>
            <person name="Daubin V."/>
            <person name="Anthouard V."/>
            <person name="Aiach N."/>
            <person name="Arnaiz O."/>
            <person name="Billaut A."/>
            <person name="Beisson J."/>
            <person name="Blanc I."/>
            <person name="Bouhouche K."/>
            <person name="Camara F."/>
            <person name="Duharcourt S."/>
            <person name="Guigo R."/>
            <person name="Gogendeau D."/>
            <person name="Katinka M."/>
            <person name="Keller A.-M."/>
            <person name="Kissmehl R."/>
            <person name="Klotz C."/>
            <person name="Koll F."/>
            <person name="Le Moue A."/>
            <person name="Lepere C."/>
            <person name="Malinsky S."/>
            <person name="Nowacki M."/>
            <person name="Nowak J.K."/>
            <person name="Plattner H."/>
            <person name="Poulain J."/>
            <person name="Ruiz F."/>
            <person name="Serrano V."/>
            <person name="Zagulski M."/>
            <person name="Dessen P."/>
            <person name="Betermier M."/>
            <person name="Weissenbach J."/>
            <person name="Scarpelli C."/>
            <person name="Schachter V."/>
            <person name="Sperling L."/>
            <person name="Meyer E."/>
            <person name="Cohen J."/>
            <person name="Wincker P."/>
        </authorList>
    </citation>
    <scope>NUCLEOTIDE SEQUENCE [LARGE SCALE GENOMIC DNA]</scope>
    <source>
        <strain evidence="5 6">Stock d4-2</strain>
    </source>
</reference>
<dbReference type="AlphaFoldDB" id="A0CGQ1"/>
<gene>
    <name evidence="5" type="ORF">GSPATT00007408001</name>
</gene>
<evidence type="ECO:0000256" key="2">
    <source>
        <dbReference type="ARBA" id="ARBA00022729"/>
    </source>
</evidence>
<protein>
    <recommendedName>
        <fullName evidence="4">Thioredoxin domain-containing protein</fullName>
    </recommendedName>
</protein>
<dbReference type="eggNOG" id="KOG0191">
    <property type="taxonomic scope" value="Eukaryota"/>
</dbReference>
<keyword evidence="2" id="KW-0732">Signal</keyword>
<dbReference type="GO" id="GO:0012505">
    <property type="term" value="C:endomembrane system"/>
    <property type="evidence" value="ECO:0007669"/>
    <property type="project" value="UniProtKB-ARBA"/>
</dbReference>
<proteinExistence type="inferred from homology"/>
<dbReference type="SUPFAM" id="SSF52833">
    <property type="entry name" value="Thioredoxin-like"/>
    <property type="match status" value="1"/>
</dbReference>
<organism evidence="5 6">
    <name type="scientific">Paramecium tetraurelia</name>
    <dbReference type="NCBI Taxonomy" id="5888"/>
    <lineage>
        <taxon>Eukaryota</taxon>
        <taxon>Sar</taxon>
        <taxon>Alveolata</taxon>
        <taxon>Ciliophora</taxon>
        <taxon>Intramacronucleata</taxon>
        <taxon>Oligohymenophorea</taxon>
        <taxon>Peniculida</taxon>
        <taxon>Parameciidae</taxon>
        <taxon>Paramecium</taxon>
    </lineage>
</organism>
<dbReference type="STRING" id="5888.A0CGQ1"/>
<dbReference type="InterPro" id="IPR036249">
    <property type="entry name" value="Thioredoxin-like_sf"/>
</dbReference>
<dbReference type="Pfam" id="PF00085">
    <property type="entry name" value="Thioredoxin"/>
    <property type="match status" value="1"/>
</dbReference>
<evidence type="ECO:0000256" key="3">
    <source>
        <dbReference type="SAM" id="Phobius"/>
    </source>
</evidence>
<dbReference type="OMA" id="LYMINDG"/>
<sequence>MFYAPWCPHCIKLIPTWEILAQQSNVAAVNCEQNTRLCSRFKIKGFPSLIYIPPQSKLGYKFYGNRTNDEFDLFIKGGWKDENILQIEISQEYSLTDELIDYLKDPMLLGVIVVMLFLIFMILCMNRLDAEGQEIQKNKEKKAE</sequence>
<evidence type="ECO:0000313" key="5">
    <source>
        <dbReference type="EMBL" id="CAK69968.1"/>
    </source>
</evidence>
<comment type="similarity">
    <text evidence="1">Belongs to the protein disulfide isomerase family.</text>
</comment>
<dbReference type="Gene3D" id="3.40.30.10">
    <property type="entry name" value="Glutaredoxin"/>
    <property type="match status" value="1"/>
</dbReference>
<dbReference type="Proteomes" id="UP000000600">
    <property type="component" value="Unassembled WGS sequence"/>
</dbReference>
<dbReference type="GeneID" id="5023150"/>
<dbReference type="PROSITE" id="PS51352">
    <property type="entry name" value="THIOREDOXIN_2"/>
    <property type="match status" value="1"/>
</dbReference>
<keyword evidence="3" id="KW-0472">Membrane</keyword>
<evidence type="ECO:0000259" key="4">
    <source>
        <dbReference type="PROSITE" id="PS51352"/>
    </source>
</evidence>
<dbReference type="InterPro" id="IPR051063">
    <property type="entry name" value="PDI"/>
</dbReference>
<keyword evidence="6" id="KW-1185">Reference proteome</keyword>
<accession>A0CGQ1</accession>
<dbReference type="EMBL" id="CT868074">
    <property type="protein sequence ID" value="CAK69968.1"/>
    <property type="molecule type" value="Genomic_DNA"/>
</dbReference>
<feature type="transmembrane region" description="Helical" evidence="3">
    <location>
        <begin position="107"/>
        <end position="128"/>
    </location>
</feature>
<keyword evidence="3" id="KW-0812">Transmembrane</keyword>
<dbReference type="PANTHER" id="PTHR45672:SF3">
    <property type="entry name" value="THIOREDOXIN DOMAIN-CONTAINING PROTEIN 5"/>
    <property type="match status" value="1"/>
</dbReference>
<dbReference type="RefSeq" id="XP_001437365.1">
    <property type="nucleotide sequence ID" value="XM_001437328.1"/>
</dbReference>